<dbReference type="PANTHER" id="PTHR43479:SF7">
    <property type="entry name" value="TETR-FAMILY TRANSCRIPTIONAL REGULATOR"/>
    <property type="match status" value="1"/>
</dbReference>
<keyword evidence="1 2" id="KW-0238">DNA-binding</keyword>
<dbReference type="InterPro" id="IPR001647">
    <property type="entry name" value="HTH_TetR"/>
</dbReference>
<dbReference type="AlphaFoldDB" id="A0A1H4A3U4"/>
<evidence type="ECO:0000256" key="2">
    <source>
        <dbReference type="PROSITE-ProRule" id="PRU00335"/>
    </source>
</evidence>
<feature type="DNA-binding region" description="H-T-H motif" evidence="2">
    <location>
        <begin position="28"/>
        <end position="47"/>
    </location>
</feature>
<evidence type="ECO:0000259" key="4">
    <source>
        <dbReference type="PROSITE" id="PS50977"/>
    </source>
</evidence>
<feature type="transmembrane region" description="Helical" evidence="3">
    <location>
        <begin position="137"/>
        <end position="156"/>
    </location>
</feature>
<protein>
    <submittedName>
        <fullName evidence="5">Probable dihydroxyacetone kinase regulator</fullName>
    </submittedName>
</protein>
<dbReference type="InterPro" id="IPR009057">
    <property type="entry name" value="Homeodomain-like_sf"/>
</dbReference>
<keyword evidence="6" id="KW-1185">Reference proteome</keyword>
<sequence length="184" mass="21485">MSDSTTTKKAIAKGFKKLMLEKRFDKITISDIAASCGINRQTFYYHFRDKYDLLDWIYYNEAIHYLVDDLTLDNWSDKVYEMLKTMKAESYFYINAFKASGSKEFESYLTHAVQGMFQSLIDQLAKGVEMDPRDREFIASFYAFGLVGIIVSWTHARMPEDPEDLKRRFENLVLGTKKVSADRL</sequence>
<dbReference type="NCBIfam" id="TIGR02366">
    <property type="entry name" value="DHAK_reg"/>
    <property type="match status" value="1"/>
</dbReference>
<dbReference type="EMBL" id="FNRK01000007">
    <property type="protein sequence ID" value="SEA30587.1"/>
    <property type="molecule type" value="Genomic_DNA"/>
</dbReference>
<dbReference type="STRING" id="81409.SAMN04515656_10779"/>
<keyword evidence="3" id="KW-0812">Transmembrane</keyword>
<dbReference type="Proteomes" id="UP000199394">
    <property type="component" value="Unassembled WGS sequence"/>
</dbReference>
<dbReference type="GO" id="GO:0016301">
    <property type="term" value="F:kinase activity"/>
    <property type="evidence" value="ECO:0007669"/>
    <property type="project" value="UniProtKB-KW"/>
</dbReference>
<dbReference type="Pfam" id="PF14278">
    <property type="entry name" value="TetR_C_8"/>
    <property type="match status" value="1"/>
</dbReference>
<keyword evidence="5" id="KW-0418">Kinase</keyword>
<evidence type="ECO:0000313" key="6">
    <source>
        <dbReference type="Proteomes" id="UP000199394"/>
    </source>
</evidence>
<dbReference type="GO" id="GO:0003677">
    <property type="term" value="F:DNA binding"/>
    <property type="evidence" value="ECO:0007669"/>
    <property type="project" value="UniProtKB-UniRule"/>
</dbReference>
<feature type="domain" description="HTH tetR-type" evidence="4">
    <location>
        <begin position="5"/>
        <end position="65"/>
    </location>
</feature>
<dbReference type="Gene3D" id="1.10.357.10">
    <property type="entry name" value="Tetracycline Repressor, domain 2"/>
    <property type="match status" value="1"/>
</dbReference>
<name>A0A1H4A3U4_9FIRM</name>
<dbReference type="RefSeq" id="WP_090306174.1">
    <property type="nucleotide sequence ID" value="NZ_FNRK01000007.1"/>
</dbReference>
<proteinExistence type="predicted"/>
<gene>
    <name evidence="5" type="ORF">SAMN04515656_10779</name>
</gene>
<dbReference type="OrthoDB" id="9810250at2"/>
<reference evidence="5 6" key="1">
    <citation type="submission" date="2016-10" db="EMBL/GenBank/DDBJ databases">
        <authorList>
            <person name="de Groot N.N."/>
        </authorList>
    </citation>
    <scope>NUCLEOTIDE SEQUENCE [LARGE SCALE GENOMIC DNA]</scope>
    <source>
        <strain evidence="5 6">SR12</strain>
    </source>
</reference>
<dbReference type="PROSITE" id="PS50977">
    <property type="entry name" value="HTH_TETR_2"/>
    <property type="match status" value="1"/>
</dbReference>
<evidence type="ECO:0000256" key="3">
    <source>
        <dbReference type="SAM" id="Phobius"/>
    </source>
</evidence>
<dbReference type="InterPro" id="IPR050624">
    <property type="entry name" value="HTH-type_Tx_Regulator"/>
</dbReference>
<dbReference type="InterPro" id="IPR039532">
    <property type="entry name" value="TetR_C_Firmicutes"/>
</dbReference>
<dbReference type="PANTHER" id="PTHR43479">
    <property type="entry name" value="ACREF/ENVCD OPERON REPRESSOR-RELATED"/>
    <property type="match status" value="1"/>
</dbReference>
<evidence type="ECO:0000256" key="1">
    <source>
        <dbReference type="ARBA" id="ARBA00023125"/>
    </source>
</evidence>
<keyword evidence="3" id="KW-1133">Transmembrane helix</keyword>
<dbReference type="SUPFAM" id="SSF46689">
    <property type="entry name" value="Homeodomain-like"/>
    <property type="match status" value="1"/>
</dbReference>
<dbReference type="InterPro" id="IPR012738">
    <property type="entry name" value="Tscrpt_reg_DhaS"/>
</dbReference>
<organism evidence="5 6">
    <name type="scientific">Eubacterium aggregans</name>
    <dbReference type="NCBI Taxonomy" id="81409"/>
    <lineage>
        <taxon>Bacteria</taxon>
        <taxon>Bacillati</taxon>
        <taxon>Bacillota</taxon>
        <taxon>Clostridia</taxon>
        <taxon>Eubacteriales</taxon>
        <taxon>Eubacteriaceae</taxon>
        <taxon>Eubacterium</taxon>
    </lineage>
</organism>
<evidence type="ECO:0000313" key="5">
    <source>
        <dbReference type="EMBL" id="SEA30587.1"/>
    </source>
</evidence>
<dbReference type="Pfam" id="PF00440">
    <property type="entry name" value="TetR_N"/>
    <property type="match status" value="1"/>
</dbReference>
<accession>A0A1H4A3U4</accession>
<keyword evidence="3" id="KW-0472">Membrane</keyword>
<keyword evidence="5" id="KW-0808">Transferase</keyword>